<dbReference type="InterPro" id="IPR025857">
    <property type="entry name" value="MacB_PCD"/>
</dbReference>
<comment type="subcellular location">
    <subcellularLocation>
        <location evidence="1">Cell membrane</location>
        <topology evidence="1">Multi-pass membrane protein</topology>
    </subcellularLocation>
</comment>
<evidence type="ECO:0000256" key="6">
    <source>
        <dbReference type="ARBA" id="ARBA00038076"/>
    </source>
</evidence>
<dbReference type="Pfam" id="PF12704">
    <property type="entry name" value="MacB_PCD"/>
    <property type="match status" value="1"/>
</dbReference>
<evidence type="ECO:0000313" key="11">
    <source>
        <dbReference type="Proteomes" id="UP000663802"/>
    </source>
</evidence>
<evidence type="ECO:0000256" key="7">
    <source>
        <dbReference type="SAM" id="Phobius"/>
    </source>
</evidence>
<name>A0ABQ1E9Y1_9CLOT</name>
<dbReference type="PANTHER" id="PTHR30572">
    <property type="entry name" value="MEMBRANE COMPONENT OF TRANSPORTER-RELATED"/>
    <property type="match status" value="1"/>
</dbReference>
<dbReference type="InterPro" id="IPR050250">
    <property type="entry name" value="Macrolide_Exporter_MacB"/>
</dbReference>
<keyword evidence="11" id="KW-1185">Reference proteome</keyword>
<feature type="transmembrane region" description="Helical" evidence="7">
    <location>
        <begin position="313"/>
        <end position="334"/>
    </location>
</feature>
<keyword evidence="2" id="KW-1003">Cell membrane</keyword>
<sequence length="386" mass="44216">MLRNTRRSWKRRPIQFVIIVIGYVISILVVSVLISGIQKKAFEYNQSNFGKLENRTAIYIHNEDDGVYKTNTINLLKELGKTSEIDVLKLDIEEFVKDKKVSQGQVVPFYYEKKTDWQPALYSGRFITPEECKDNSKRVVLGRAIAEELKVKIGDSIDFYNNKYIVTGIIGKKYMDTNFDRVTYIPIGSLPKEYISKFNEKTIARNGDKSQLSINVLFRVNESRIKDVLSDLSWKFNNNFRYDVQNDINLTVPFSQVFMDVVVISLPLLIVALINIINISIFWIDGRKKEISIKKVLGANDAYIKRSVEKDMLLVAVISSMLALLVQILLLNFAEPVVNKYEFTFNLSWINFTVSLGLALFIGYFASLIPVEKTLDMNPADAIKAI</sequence>
<feature type="domain" description="ABC3 transporter permease C-terminal" evidence="8">
    <location>
        <begin position="263"/>
        <end position="379"/>
    </location>
</feature>
<keyword evidence="4 7" id="KW-1133">Transmembrane helix</keyword>
<evidence type="ECO:0000256" key="1">
    <source>
        <dbReference type="ARBA" id="ARBA00004651"/>
    </source>
</evidence>
<evidence type="ECO:0000256" key="3">
    <source>
        <dbReference type="ARBA" id="ARBA00022692"/>
    </source>
</evidence>
<keyword evidence="3 7" id="KW-0812">Transmembrane</keyword>
<accession>A0ABQ1E9Y1</accession>
<keyword evidence="5 7" id="KW-0472">Membrane</keyword>
<evidence type="ECO:0000259" key="9">
    <source>
        <dbReference type="Pfam" id="PF12704"/>
    </source>
</evidence>
<dbReference type="InterPro" id="IPR003838">
    <property type="entry name" value="ABC3_permease_C"/>
</dbReference>
<feature type="transmembrane region" description="Helical" evidence="7">
    <location>
        <begin position="261"/>
        <end position="284"/>
    </location>
</feature>
<evidence type="ECO:0008006" key="12">
    <source>
        <dbReference type="Google" id="ProtNLM"/>
    </source>
</evidence>
<evidence type="ECO:0000259" key="8">
    <source>
        <dbReference type="Pfam" id="PF02687"/>
    </source>
</evidence>
<organism evidence="10 11">
    <name type="scientific">Clostridium zeae</name>
    <dbReference type="NCBI Taxonomy" id="2759022"/>
    <lineage>
        <taxon>Bacteria</taxon>
        <taxon>Bacillati</taxon>
        <taxon>Bacillota</taxon>
        <taxon>Clostridia</taxon>
        <taxon>Eubacteriales</taxon>
        <taxon>Clostridiaceae</taxon>
        <taxon>Clostridium</taxon>
    </lineage>
</organism>
<comment type="caution">
    <text evidence="10">The sequence shown here is derived from an EMBL/GenBank/DDBJ whole genome shotgun (WGS) entry which is preliminary data.</text>
</comment>
<proteinExistence type="inferred from homology"/>
<evidence type="ECO:0000313" key="10">
    <source>
        <dbReference type="EMBL" id="GFZ31587.1"/>
    </source>
</evidence>
<feature type="domain" description="MacB-like periplasmic core" evidence="9">
    <location>
        <begin position="18"/>
        <end position="194"/>
    </location>
</feature>
<feature type="transmembrane region" description="Helical" evidence="7">
    <location>
        <begin position="16"/>
        <end position="37"/>
    </location>
</feature>
<evidence type="ECO:0000256" key="2">
    <source>
        <dbReference type="ARBA" id="ARBA00022475"/>
    </source>
</evidence>
<protein>
    <recommendedName>
        <fullName evidence="12">ABC transporter permease</fullName>
    </recommendedName>
</protein>
<gene>
    <name evidence="10" type="ORF">CSC2_21130</name>
</gene>
<dbReference type="Pfam" id="PF02687">
    <property type="entry name" value="FtsX"/>
    <property type="match status" value="1"/>
</dbReference>
<evidence type="ECO:0000256" key="4">
    <source>
        <dbReference type="ARBA" id="ARBA00022989"/>
    </source>
</evidence>
<dbReference type="PANTHER" id="PTHR30572:SF4">
    <property type="entry name" value="ABC TRANSPORTER PERMEASE YTRF"/>
    <property type="match status" value="1"/>
</dbReference>
<dbReference type="Proteomes" id="UP000663802">
    <property type="component" value="Unassembled WGS sequence"/>
</dbReference>
<comment type="similarity">
    <text evidence="6">Belongs to the ABC-4 integral membrane protein family.</text>
</comment>
<feature type="transmembrane region" description="Helical" evidence="7">
    <location>
        <begin position="349"/>
        <end position="369"/>
    </location>
</feature>
<evidence type="ECO:0000256" key="5">
    <source>
        <dbReference type="ARBA" id="ARBA00023136"/>
    </source>
</evidence>
<dbReference type="RefSeq" id="WP_206869899.1">
    <property type="nucleotide sequence ID" value="NZ_BMBA01000002.1"/>
</dbReference>
<reference evidence="10 11" key="1">
    <citation type="journal article" date="2021" name="Int. J. Syst. Evol. Microbiol.">
        <title>Clostridium zeae sp. nov., isolated from corn silage.</title>
        <authorList>
            <person name="Kobayashi H."/>
            <person name="Tanizawa Y."/>
            <person name="Yagura M."/>
            <person name="Sakamoto M."/>
            <person name="Ohkuma M."/>
            <person name="Tohno M."/>
        </authorList>
    </citation>
    <scope>NUCLEOTIDE SEQUENCE [LARGE SCALE GENOMIC DNA]</scope>
    <source>
        <strain evidence="10 11">CSC2</strain>
    </source>
</reference>
<dbReference type="EMBL" id="BMBA01000002">
    <property type="protein sequence ID" value="GFZ31587.1"/>
    <property type="molecule type" value="Genomic_DNA"/>
</dbReference>